<dbReference type="InterPro" id="IPR036291">
    <property type="entry name" value="NAD(P)-bd_dom_sf"/>
</dbReference>
<dbReference type="Pfam" id="PF07993">
    <property type="entry name" value="NAD_binding_4"/>
    <property type="match status" value="1"/>
</dbReference>
<dbReference type="Gene3D" id="3.40.50.720">
    <property type="entry name" value="NAD(P)-binding Rossmann-like Domain"/>
    <property type="match status" value="1"/>
</dbReference>
<dbReference type="SMR" id="A0A482WGN3"/>
<dbReference type="GO" id="GO:0080019">
    <property type="term" value="F:alcohol-forming very long-chain fatty acyl-CoA reductase activity"/>
    <property type="evidence" value="ECO:0007669"/>
    <property type="project" value="InterPro"/>
</dbReference>
<organism evidence="3 4">
    <name type="scientific">Laodelphax striatellus</name>
    <name type="common">Small brown planthopper</name>
    <name type="synonym">Delphax striatella</name>
    <dbReference type="NCBI Taxonomy" id="195883"/>
    <lineage>
        <taxon>Eukaryota</taxon>
        <taxon>Metazoa</taxon>
        <taxon>Ecdysozoa</taxon>
        <taxon>Arthropoda</taxon>
        <taxon>Hexapoda</taxon>
        <taxon>Insecta</taxon>
        <taxon>Pterygota</taxon>
        <taxon>Neoptera</taxon>
        <taxon>Paraneoptera</taxon>
        <taxon>Hemiptera</taxon>
        <taxon>Auchenorrhyncha</taxon>
        <taxon>Fulgoroidea</taxon>
        <taxon>Delphacidae</taxon>
        <taxon>Criomorphinae</taxon>
        <taxon>Laodelphax</taxon>
    </lineage>
</organism>
<accession>A0A482WGN3</accession>
<dbReference type="AlphaFoldDB" id="A0A482WGN3"/>
<feature type="domain" description="Thioester reductase (TE)" evidence="2">
    <location>
        <begin position="20"/>
        <end position="128"/>
    </location>
</feature>
<dbReference type="InterPro" id="IPR026055">
    <property type="entry name" value="FAR"/>
</dbReference>
<dbReference type="PANTHER" id="PTHR11011">
    <property type="entry name" value="MALE STERILITY PROTEIN 2-RELATED"/>
    <property type="match status" value="1"/>
</dbReference>
<dbReference type="OrthoDB" id="6584876at2759"/>
<proteinExistence type="inferred from homology"/>
<dbReference type="GO" id="GO:0035336">
    <property type="term" value="P:long-chain fatty-acyl-CoA metabolic process"/>
    <property type="evidence" value="ECO:0007669"/>
    <property type="project" value="TreeGrafter"/>
</dbReference>
<dbReference type="STRING" id="195883.A0A482WGN3"/>
<evidence type="ECO:0000313" key="3">
    <source>
        <dbReference type="EMBL" id="RZF32452.1"/>
    </source>
</evidence>
<reference evidence="3 4" key="1">
    <citation type="journal article" date="2017" name="Gigascience">
        <title>Genome sequence of the small brown planthopper, Laodelphax striatellus.</title>
        <authorList>
            <person name="Zhu J."/>
            <person name="Jiang F."/>
            <person name="Wang X."/>
            <person name="Yang P."/>
            <person name="Bao Y."/>
            <person name="Zhao W."/>
            <person name="Wang W."/>
            <person name="Lu H."/>
            <person name="Wang Q."/>
            <person name="Cui N."/>
            <person name="Li J."/>
            <person name="Chen X."/>
            <person name="Luo L."/>
            <person name="Yu J."/>
            <person name="Kang L."/>
            <person name="Cui F."/>
        </authorList>
    </citation>
    <scope>NUCLEOTIDE SEQUENCE [LARGE SCALE GENOMIC DNA]</scope>
    <source>
        <strain evidence="3">Lst14</strain>
    </source>
</reference>
<dbReference type="InParanoid" id="A0A482WGN3"/>
<evidence type="ECO:0000313" key="4">
    <source>
        <dbReference type="Proteomes" id="UP000291343"/>
    </source>
</evidence>
<keyword evidence="1" id="KW-0560">Oxidoreductase</keyword>
<keyword evidence="1" id="KW-0444">Lipid biosynthesis</keyword>
<dbReference type="EC" id="1.2.1.84" evidence="1"/>
<comment type="function">
    <text evidence="1">Catalyzes the reduction of fatty acyl-CoA to fatty alcohols.</text>
</comment>
<dbReference type="Proteomes" id="UP000291343">
    <property type="component" value="Unassembled WGS sequence"/>
</dbReference>
<comment type="similarity">
    <text evidence="1">Belongs to the fatty acyl-CoA reductase family.</text>
</comment>
<gene>
    <name evidence="3" type="ORF">LSTR_LSTR013396</name>
</gene>
<keyword evidence="4" id="KW-1185">Reference proteome</keyword>
<dbReference type="EMBL" id="QKKF02037197">
    <property type="protein sequence ID" value="RZF32452.1"/>
    <property type="molecule type" value="Genomic_DNA"/>
</dbReference>
<keyword evidence="1" id="KW-0521">NADP</keyword>
<protein>
    <recommendedName>
        <fullName evidence="1">Fatty acyl-CoA reductase</fullName>
        <ecNumber evidence="1">1.2.1.84</ecNumber>
    </recommendedName>
</protein>
<keyword evidence="1" id="KW-0443">Lipid metabolism</keyword>
<dbReference type="GO" id="GO:0005777">
    <property type="term" value="C:peroxisome"/>
    <property type="evidence" value="ECO:0007669"/>
    <property type="project" value="TreeGrafter"/>
</dbReference>
<dbReference type="GO" id="GO:0102965">
    <property type="term" value="F:alcohol-forming long-chain fatty acyl-CoA reductase activity"/>
    <property type="evidence" value="ECO:0007669"/>
    <property type="project" value="UniProtKB-EC"/>
</dbReference>
<comment type="caution">
    <text evidence="3">The sequence shown here is derived from an EMBL/GenBank/DDBJ whole genome shotgun (WGS) entry which is preliminary data.</text>
</comment>
<sequence>MFSGRRGSTASPVDPQDLAFDKLRKEQPHLLKKLVAVDGDVTLDNLGLRAEHRNQLIEEVSVVFNGAASLRLEAGLKAAVESNTMGTKRVLELCKDMKQIKAFIHLSTAFCHCEVDVLEERVYASPVDPQDVMRAVQWMDSATLEMITPR</sequence>
<dbReference type="PANTHER" id="PTHR11011:SF12">
    <property type="entry name" value="FATTY ACYL-COA REDUCTASE"/>
    <property type="match status" value="1"/>
</dbReference>
<evidence type="ECO:0000259" key="2">
    <source>
        <dbReference type="Pfam" id="PF07993"/>
    </source>
</evidence>
<dbReference type="SUPFAM" id="SSF51735">
    <property type="entry name" value="NAD(P)-binding Rossmann-fold domains"/>
    <property type="match status" value="1"/>
</dbReference>
<comment type="catalytic activity">
    <reaction evidence="1">
        <text>a long-chain fatty acyl-CoA + 2 NADPH + 2 H(+) = a long-chain primary fatty alcohol + 2 NADP(+) + CoA</text>
        <dbReference type="Rhea" id="RHEA:52716"/>
        <dbReference type="ChEBI" id="CHEBI:15378"/>
        <dbReference type="ChEBI" id="CHEBI:57287"/>
        <dbReference type="ChEBI" id="CHEBI:57783"/>
        <dbReference type="ChEBI" id="CHEBI:58349"/>
        <dbReference type="ChEBI" id="CHEBI:77396"/>
        <dbReference type="ChEBI" id="CHEBI:83139"/>
        <dbReference type="EC" id="1.2.1.84"/>
    </reaction>
</comment>
<evidence type="ECO:0000256" key="1">
    <source>
        <dbReference type="RuleBase" id="RU363097"/>
    </source>
</evidence>
<dbReference type="InterPro" id="IPR013120">
    <property type="entry name" value="FAR_NAD-bd"/>
</dbReference>
<name>A0A482WGN3_LAOST</name>